<dbReference type="EMBL" id="CP104205">
    <property type="protein sequence ID" value="UWX54449.1"/>
    <property type="molecule type" value="Genomic_DNA"/>
</dbReference>
<dbReference type="Pfam" id="PF13091">
    <property type="entry name" value="PLDc_2"/>
    <property type="match status" value="1"/>
</dbReference>
<evidence type="ECO:0000313" key="2">
    <source>
        <dbReference type="EMBL" id="UWX54449.1"/>
    </source>
</evidence>
<keyword evidence="3" id="KW-1185">Reference proteome</keyword>
<dbReference type="RefSeq" id="WP_260572308.1">
    <property type="nucleotide sequence ID" value="NZ_CP104205.1"/>
</dbReference>
<accession>A0ABY5Y862</accession>
<evidence type="ECO:0000259" key="1">
    <source>
        <dbReference type="PROSITE" id="PS50035"/>
    </source>
</evidence>
<dbReference type="SUPFAM" id="SSF56024">
    <property type="entry name" value="Phospholipase D/nuclease"/>
    <property type="match status" value="1"/>
</dbReference>
<proteinExistence type="predicted"/>
<dbReference type="Proteomes" id="UP001059209">
    <property type="component" value="Chromosome"/>
</dbReference>
<feature type="domain" description="PLD phosphodiesterase" evidence="1">
    <location>
        <begin position="76"/>
        <end position="103"/>
    </location>
</feature>
<organism evidence="2 3">
    <name type="scientific">Maribacter litopenaei</name>
    <dbReference type="NCBI Taxonomy" id="2976127"/>
    <lineage>
        <taxon>Bacteria</taxon>
        <taxon>Pseudomonadati</taxon>
        <taxon>Bacteroidota</taxon>
        <taxon>Flavobacteriia</taxon>
        <taxon>Flavobacteriales</taxon>
        <taxon>Flavobacteriaceae</taxon>
        <taxon>Maribacter</taxon>
    </lineage>
</organism>
<dbReference type="Gene3D" id="3.30.870.10">
    <property type="entry name" value="Endonuclease Chain A"/>
    <property type="match status" value="1"/>
</dbReference>
<dbReference type="SMART" id="SM00155">
    <property type="entry name" value="PLDc"/>
    <property type="match status" value="1"/>
</dbReference>
<dbReference type="InterPro" id="IPR025202">
    <property type="entry name" value="PLD-like_dom"/>
</dbReference>
<dbReference type="InterPro" id="IPR001736">
    <property type="entry name" value="PLipase_D/transphosphatidylase"/>
</dbReference>
<gene>
    <name evidence="2" type="ORF">NYZ99_16215</name>
</gene>
<dbReference type="CDD" id="cd09112">
    <property type="entry name" value="PLDc_CLS_2"/>
    <property type="match status" value="1"/>
</dbReference>
<evidence type="ECO:0000313" key="3">
    <source>
        <dbReference type="Proteomes" id="UP001059209"/>
    </source>
</evidence>
<name>A0ABY5Y862_9FLAO</name>
<protein>
    <submittedName>
        <fullName evidence="2">Phospholipase D-like domain-containing protein</fullName>
    </submittedName>
</protein>
<reference evidence="2" key="1">
    <citation type="submission" date="2022-09" db="EMBL/GenBank/DDBJ databases">
        <title>Maribacter litopenaei sp. nov., isolated from the intestinal tract of the Pacific White Shrimp, Litopenaeus vannamei.</title>
        <authorList>
            <person name="Kim S.Y."/>
            <person name="Hwang C.Y."/>
        </authorList>
    </citation>
    <scope>NUCLEOTIDE SEQUENCE</scope>
    <source>
        <strain evidence="2">HL-LV01</strain>
    </source>
</reference>
<sequence>MQQYLAMINSAKKSICIANPYFIPGMPVLEALQIASLSGVEVNLLTPKVSDSLLAKYSMFSGFEALLNVGANIYLRPDFSHSKVIIIDGEIASVGSGNFDYRSFEHNFETNVLIYNGDMAKRIEKLFFGHCKKDIQLELVSFKKRSIYVKFMEGLAKFFSPLL</sequence>
<dbReference type="PANTHER" id="PTHR21248">
    <property type="entry name" value="CARDIOLIPIN SYNTHASE"/>
    <property type="match status" value="1"/>
</dbReference>
<dbReference type="PANTHER" id="PTHR21248:SF22">
    <property type="entry name" value="PHOSPHOLIPASE D"/>
    <property type="match status" value="1"/>
</dbReference>
<dbReference type="PROSITE" id="PS50035">
    <property type="entry name" value="PLD"/>
    <property type="match status" value="1"/>
</dbReference>